<protein>
    <submittedName>
        <fullName evidence="1">Uncharacterized protein</fullName>
    </submittedName>
</protein>
<accession>A0A1J9NXI5</accession>
<dbReference type="VEuPathDB" id="FungiDB:AJ78_09077"/>
<evidence type="ECO:0000313" key="2">
    <source>
        <dbReference type="Proteomes" id="UP000182235"/>
    </source>
</evidence>
<evidence type="ECO:0000313" key="1">
    <source>
        <dbReference type="EMBL" id="OJD09361.1"/>
    </source>
</evidence>
<name>A0A1J9NXI5_9EURO</name>
<keyword evidence="2" id="KW-1185">Reference proteome</keyword>
<proteinExistence type="predicted"/>
<dbReference type="STRING" id="1447872.A0A1J9NXI5"/>
<dbReference type="AlphaFoldDB" id="A0A1J9NXI5"/>
<gene>
    <name evidence="1" type="ORF">AJ78_09077</name>
</gene>
<sequence>MTAVSVQNKKNRSVDPVPLKDLQTTLLASSDS</sequence>
<organism evidence="1 2">
    <name type="scientific">Emergomyces pasteurianus Ep9510</name>
    <dbReference type="NCBI Taxonomy" id="1447872"/>
    <lineage>
        <taxon>Eukaryota</taxon>
        <taxon>Fungi</taxon>
        <taxon>Dikarya</taxon>
        <taxon>Ascomycota</taxon>
        <taxon>Pezizomycotina</taxon>
        <taxon>Eurotiomycetes</taxon>
        <taxon>Eurotiomycetidae</taxon>
        <taxon>Onygenales</taxon>
        <taxon>Ajellomycetaceae</taxon>
        <taxon>Emergomyces</taxon>
    </lineage>
</organism>
<comment type="caution">
    <text evidence="1">The sequence shown here is derived from an EMBL/GenBank/DDBJ whole genome shotgun (WGS) entry which is preliminary data.</text>
</comment>
<dbReference type="Proteomes" id="UP000182235">
    <property type="component" value="Unassembled WGS sequence"/>
</dbReference>
<dbReference type="EMBL" id="LGRN01001631">
    <property type="protein sequence ID" value="OJD09361.1"/>
    <property type="molecule type" value="Genomic_DNA"/>
</dbReference>
<reference evidence="1 2" key="1">
    <citation type="submission" date="2015-07" db="EMBL/GenBank/DDBJ databases">
        <title>Emmonsia species relationships and genome sequence.</title>
        <authorList>
            <consortium name="The Broad Institute Genomics Platform"/>
            <person name="Cuomo C.A."/>
            <person name="Munoz J.F."/>
            <person name="Imamovic A."/>
            <person name="Priest M.E."/>
            <person name="Young S."/>
            <person name="Clay O.K."/>
            <person name="McEwen J.G."/>
        </authorList>
    </citation>
    <scope>NUCLEOTIDE SEQUENCE [LARGE SCALE GENOMIC DNA]</scope>
    <source>
        <strain evidence="1 2">UAMH 9510</strain>
    </source>
</reference>